<keyword evidence="1" id="KW-0472">Membrane</keyword>
<evidence type="ECO:0000256" key="1">
    <source>
        <dbReference type="SAM" id="Phobius"/>
    </source>
</evidence>
<keyword evidence="1" id="KW-0812">Transmembrane</keyword>
<dbReference type="Gene3D" id="3.40.50.720">
    <property type="entry name" value="NAD(P)-binding Rossmann-like Domain"/>
    <property type="match status" value="1"/>
</dbReference>
<gene>
    <name evidence="3" type="ORF">F0L46_12430</name>
</gene>
<dbReference type="Proteomes" id="UP000323142">
    <property type="component" value="Unassembled WGS sequence"/>
</dbReference>
<dbReference type="InterPro" id="IPR008030">
    <property type="entry name" value="NmrA-like"/>
</dbReference>
<organism evidence="3 4">
    <name type="scientific">Salinarimonas soli</name>
    <dbReference type="NCBI Taxonomy" id="1638099"/>
    <lineage>
        <taxon>Bacteria</taxon>
        <taxon>Pseudomonadati</taxon>
        <taxon>Pseudomonadota</taxon>
        <taxon>Alphaproteobacteria</taxon>
        <taxon>Hyphomicrobiales</taxon>
        <taxon>Salinarimonadaceae</taxon>
        <taxon>Salinarimonas</taxon>
    </lineage>
</organism>
<dbReference type="OrthoDB" id="7352262at2"/>
<name>A0A5B2VF20_9HYPH</name>
<proteinExistence type="predicted"/>
<dbReference type="SUPFAM" id="SSF51735">
    <property type="entry name" value="NAD(P)-binding Rossmann-fold domains"/>
    <property type="match status" value="1"/>
</dbReference>
<dbReference type="PANTHER" id="PTHR43162">
    <property type="match status" value="1"/>
</dbReference>
<sequence>MAPGQGRSKEIIMFVIAGITGQTGGAAAGALLAAGHRVRAFVRDPSRAAAWAARGVEVVAGDIADAASLERALAGAQGAYLLAPPQPAHPDPVGSYVAVAQAVRTAVQRAGLERLVFLSSEGAHLPAGTGPIRGLHRAEEILAGAAPRLTFLRAAYFQDNWRAVLDLAAAQGILPTMLGSPERKRAMVATADIGRVAADLLTGGGAPAIVELSGPQDYSAEDAAAAMSAALGRPVKAVEPPREAWTGILRDAGVGAAFADLLAEMYDGIAGGQIGFSGEGEARRGATTLGETVAGWVRAKAA</sequence>
<dbReference type="AlphaFoldDB" id="A0A5B2VF20"/>
<reference evidence="3 4" key="1">
    <citation type="submission" date="2019-09" db="EMBL/GenBank/DDBJ databases">
        <title>Salinarimonas rosea gen. nov., sp. nov., a new member of the a-2 subgroup of the Proteobacteria.</title>
        <authorList>
            <person name="Liu J."/>
        </authorList>
    </citation>
    <scope>NUCLEOTIDE SEQUENCE [LARGE SCALE GENOMIC DNA]</scope>
    <source>
        <strain evidence="3 4">BN140002</strain>
    </source>
</reference>
<keyword evidence="4" id="KW-1185">Reference proteome</keyword>
<dbReference type="Gene3D" id="3.90.25.10">
    <property type="entry name" value="UDP-galactose 4-epimerase, domain 1"/>
    <property type="match status" value="1"/>
</dbReference>
<dbReference type="InterPro" id="IPR051604">
    <property type="entry name" value="Ergot_Alk_Oxidoreductase"/>
</dbReference>
<accession>A0A5B2VF20</accession>
<dbReference type="PANTHER" id="PTHR43162:SF1">
    <property type="entry name" value="PRESTALK A DIFFERENTIATION PROTEIN A"/>
    <property type="match status" value="1"/>
</dbReference>
<evidence type="ECO:0000259" key="2">
    <source>
        <dbReference type="Pfam" id="PF05368"/>
    </source>
</evidence>
<evidence type="ECO:0000313" key="4">
    <source>
        <dbReference type="Proteomes" id="UP000323142"/>
    </source>
</evidence>
<feature type="domain" description="NmrA-like" evidence="2">
    <location>
        <begin position="15"/>
        <end position="248"/>
    </location>
</feature>
<dbReference type="EMBL" id="VUOA01000022">
    <property type="protein sequence ID" value="KAA2236797.1"/>
    <property type="molecule type" value="Genomic_DNA"/>
</dbReference>
<feature type="transmembrane region" description="Helical" evidence="1">
    <location>
        <begin position="12"/>
        <end position="34"/>
    </location>
</feature>
<evidence type="ECO:0000313" key="3">
    <source>
        <dbReference type="EMBL" id="KAA2236797.1"/>
    </source>
</evidence>
<dbReference type="InterPro" id="IPR036291">
    <property type="entry name" value="NAD(P)-bd_dom_sf"/>
</dbReference>
<keyword evidence="1" id="KW-1133">Transmembrane helix</keyword>
<protein>
    <submittedName>
        <fullName evidence="3">NAD(P)H-binding protein</fullName>
    </submittedName>
</protein>
<reference evidence="3 4" key="2">
    <citation type="submission" date="2019-09" db="EMBL/GenBank/DDBJ databases">
        <authorList>
            <person name="Jin C."/>
        </authorList>
    </citation>
    <scope>NUCLEOTIDE SEQUENCE [LARGE SCALE GENOMIC DNA]</scope>
    <source>
        <strain evidence="3 4">BN140002</strain>
    </source>
</reference>
<dbReference type="Pfam" id="PF05368">
    <property type="entry name" value="NmrA"/>
    <property type="match status" value="1"/>
</dbReference>
<comment type="caution">
    <text evidence="3">The sequence shown here is derived from an EMBL/GenBank/DDBJ whole genome shotgun (WGS) entry which is preliminary data.</text>
</comment>